<evidence type="ECO:0000256" key="1">
    <source>
        <dbReference type="SAM" id="Phobius"/>
    </source>
</evidence>
<proteinExistence type="predicted"/>
<dbReference type="PANTHER" id="PTHR11575:SF24">
    <property type="entry name" value="5'-NUCLEOTIDASE"/>
    <property type="match status" value="1"/>
</dbReference>
<dbReference type="GO" id="GO:0009166">
    <property type="term" value="P:nucleotide catabolic process"/>
    <property type="evidence" value="ECO:0007669"/>
    <property type="project" value="InterPro"/>
</dbReference>
<keyword evidence="1" id="KW-0812">Transmembrane</keyword>
<dbReference type="InterPro" id="IPR023155">
    <property type="entry name" value="Cyt_c-552/4"/>
</dbReference>
<dbReference type="InterPro" id="IPR036280">
    <property type="entry name" value="Multihaem_cyt_sf"/>
</dbReference>
<reference evidence="3 4" key="1">
    <citation type="submission" date="2019-02" db="EMBL/GenBank/DDBJ databases">
        <title>Deep-cultivation of Planctomycetes and their phenomic and genomic characterization uncovers novel biology.</title>
        <authorList>
            <person name="Wiegand S."/>
            <person name="Jogler M."/>
            <person name="Boedeker C."/>
            <person name="Pinto D."/>
            <person name="Vollmers J."/>
            <person name="Rivas-Marin E."/>
            <person name="Kohn T."/>
            <person name="Peeters S.H."/>
            <person name="Heuer A."/>
            <person name="Rast P."/>
            <person name="Oberbeckmann S."/>
            <person name="Bunk B."/>
            <person name="Jeske O."/>
            <person name="Meyerdierks A."/>
            <person name="Storesund J.E."/>
            <person name="Kallscheuer N."/>
            <person name="Luecker S."/>
            <person name="Lage O.M."/>
            <person name="Pohl T."/>
            <person name="Merkel B.J."/>
            <person name="Hornburger P."/>
            <person name="Mueller R.-W."/>
            <person name="Bruemmer F."/>
            <person name="Labrenz M."/>
            <person name="Spormann A.M."/>
            <person name="Op Den Camp H."/>
            <person name="Overmann J."/>
            <person name="Amann R."/>
            <person name="Jetten M.S.M."/>
            <person name="Mascher T."/>
            <person name="Medema M.H."/>
            <person name="Devos D.P."/>
            <person name="Kaster A.-K."/>
            <person name="Ovreas L."/>
            <person name="Rohde M."/>
            <person name="Galperin M.Y."/>
            <person name="Jogler C."/>
        </authorList>
    </citation>
    <scope>NUCLEOTIDE SEQUENCE [LARGE SCALE GENOMIC DNA]</scope>
    <source>
        <strain evidence="3 4">Poly51</strain>
    </source>
</reference>
<dbReference type="AlphaFoldDB" id="A0A5C6F8R8"/>
<dbReference type="SUPFAM" id="SSF48695">
    <property type="entry name" value="Multiheme cytochromes"/>
    <property type="match status" value="1"/>
</dbReference>
<dbReference type="InterPro" id="IPR006179">
    <property type="entry name" value="5_nucleotidase/apyrase"/>
</dbReference>
<dbReference type="SUPFAM" id="SSF56300">
    <property type="entry name" value="Metallo-dependent phosphatases"/>
    <property type="match status" value="1"/>
</dbReference>
<protein>
    <submittedName>
        <fullName evidence="3">Perchlorate reductase subunit gamma</fullName>
    </submittedName>
</protein>
<dbReference type="Pfam" id="PF13435">
    <property type="entry name" value="Cytochrome_C554"/>
    <property type="match status" value="1"/>
</dbReference>
<keyword evidence="4" id="KW-1185">Reference proteome</keyword>
<name>A0A5C6F8R8_9BACT</name>
<comment type="caution">
    <text evidence="3">The sequence shown here is derived from an EMBL/GenBank/DDBJ whole genome shotgun (WGS) entry which is preliminary data.</text>
</comment>
<gene>
    <name evidence="3" type="primary">pcrC_2</name>
    <name evidence="3" type="ORF">Poly51_24270</name>
</gene>
<organism evidence="3 4">
    <name type="scientific">Rubripirellula tenax</name>
    <dbReference type="NCBI Taxonomy" id="2528015"/>
    <lineage>
        <taxon>Bacteria</taxon>
        <taxon>Pseudomonadati</taxon>
        <taxon>Planctomycetota</taxon>
        <taxon>Planctomycetia</taxon>
        <taxon>Pirellulales</taxon>
        <taxon>Pirellulaceae</taxon>
        <taxon>Rubripirellula</taxon>
    </lineage>
</organism>
<sequence>MSDWFAMFEMKFWSSDSNPTNPVENISRGHRDTVSEMRRRRAGVVSGAMAIGLLVVGAVGCSPPALPMTPQADLAVGMPTGQSSDPGTLSPTGIAAPSLLATETHSTQPISFRMNVQTTEAESGFPGRFDSGPFDQSSPFAGETFASEAVATQLIQIPQGPQPGSIIEVIPTPKGERDPAFAKPVEAAEKAMPAEKESPANVTPPAKEDVTETMDATAKAESPSASVASTQPAMAIDPTIASKAEPSTTPSTPVFPNALDGPEDYTTWDRPSVALVFTGQQHGYIEPCGCTGLDRQKGGVARRFTFIESLTDRGWDVVPMDAGNQVRRFGKQAAIKLQQSVRALDEMKYQAVGFGPDDVRLGVGDLLALAAEEDFFVSANVVLFDPEYLPRIRIVEKNGMKIGVTSVLDPDAMEVAADDALTVSDPLPSLTAATKDLAAKSPDYSVLLYFGKEDAAKELVRKVAGFDLVVAAGGYGEPTYQAESIEGSKTRIIVTGDKGMYAGIIGLYPDGTTKYARVPLTHEFADAPQMRGVMADYQNQLRDIGLGGLGLLPPIKHSSTETFVGSEACGKCHTNAYAVWESSAHAEATEHLVHPPKERSDIARHFDPECISCHVTGWNAQDYYPYETGYLSLEETSHLTGNGCENCHGPGAGHAAAEAEGATVEVALRDKLRESMKLPLEKAREKCMTCHDLDNSPDFHEPDAFEDIYWPEVEHYGLD</sequence>
<dbReference type="Gene3D" id="3.60.21.10">
    <property type="match status" value="1"/>
</dbReference>
<evidence type="ECO:0000313" key="4">
    <source>
        <dbReference type="Proteomes" id="UP000318288"/>
    </source>
</evidence>
<dbReference type="EMBL" id="SJPW01000003">
    <property type="protein sequence ID" value="TWU56516.1"/>
    <property type="molecule type" value="Genomic_DNA"/>
</dbReference>
<keyword evidence="1" id="KW-1133">Transmembrane helix</keyword>
<dbReference type="PANTHER" id="PTHR11575">
    <property type="entry name" value="5'-NUCLEOTIDASE-RELATED"/>
    <property type="match status" value="1"/>
</dbReference>
<evidence type="ECO:0000259" key="2">
    <source>
        <dbReference type="Pfam" id="PF13435"/>
    </source>
</evidence>
<keyword evidence="1" id="KW-0472">Membrane</keyword>
<accession>A0A5C6F8R8</accession>
<dbReference type="OrthoDB" id="9814800at2"/>
<dbReference type="GO" id="GO:0016787">
    <property type="term" value="F:hydrolase activity"/>
    <property type="evidence" value="ECO:0007669"/>
    <property type="project" value="InterPro"/>
</dbReference>
<feature type="domain" description="Cytochrome c-552/4" evidence="2">
    <location>
        <begin position="568"/>
        <end position="649"/>
    </location>
</feature>
<dbReference type="Proteomes" id="UP000318288">
    <property type="component" value="Unassembled WGS sequence"/>
</dbReference>
<dbReference type="Gene3D" id="1.10.1130.10">
    <property type="entry name" value="Flavocytochrome C3, Chain A"/>
    <property type="match status" value="1"/>
</dbReference>
<dbReference type="InterPro" id="IPR029052">
    <property type="entry name" value="Metallo-depent_PP-like"/>
</dbReference>
<feature type="transmembrane region" description="Helical" evidence="1">
    <location>
        <begin position="42"/>
        <end position="60"/>
    </location>
</feature>
<evidence type="ECO:0000313" key="3">
    <source>
        <dbReference type="EMBL" id="TWU56516.1"/>
    </source>
</evidence>